<accession>A0A5B7GPQ8</accession>
<reference evidence="1 2" key="1">
    <citation type="submission" date="2019-05" db="EMBL/GenBank/DDBJ databases">
        <title>Another draft genome of Portunus trituberculatus and its Hox gene families provides insights of decapod evolution.</title>
        <authorList>
            <person name="Jeong J.-H."/>
            <person name="Song I."/>
            <person name="Kim S."/>
            <person name="Choi T."/>
            <person name="Kim D."/>
            <person name="Ryu S."/>
            <person name="Kim W."/>
        </authorList>
    </citation>
    <scope>NUCLEOTIDE SEQUENCE [LARGE SCALE GENOMIC DNA]</scope>
    <source>
        <tissue evidence="1">Muscle</tissue>
    </source>
</reference>
<evidence type="ECO:0000313" key="1">
    <source>
        <dbReference type="EMBL" id="MPC59553.1"/>
    </source>
</evidence>
<name>A0A5B7GPQ8_PORTR</name>
<protein>
    <submittedName>
        <fullName evidence="1">Uncharacterized protein</fullName>
    </submittedName>
</protein>
<comment type="caution">
    <text evidence="1">The sequence shown here is derived from an EMBL/GenBank/DDBJ whole genome shotgun (WGS) entry which is preliminary data.</text>
</comment>
<sequence length="128" mass="14064">MKHSSCGGGGRLNLVISMGLITFRSRRRIDGTKAERDRQRFQVSSGREATCNIEPNEHFLQSSNIHQGVRGRLWCTRGRTLKEVRTHLEAVVWSGEWWGGPVCVAGLVAAVVVSSGCLGLGAPFPFRT</sequence>
<proteinExistence type="predicted"/>
<dbReference type="AlphaFoldDB" id="A0A5B7GPQ8"/>
<gene>
    <name evidence="1" type="ORF">E2C01_053576</name>
</gene>
<keyword evidence="2" id="KW-1185">Reference proteome</keyword>
<dbReference type="Proteomes" id="UP000324222">
    <property type="component" value="Unassembled WGS sequence"/>
</dbReference>
<evidence type="ECO:0000313" key="2">
    <source>
        <dbReference type="Proteomes" id="UP000324222"/>
    </source>
</evidence>
<dbReference type="EMBL" id="VSRR010016667">
    <property type="protein sequence ID" value="MPC59553.1"/>
    <property type="molecule type" value="Genomic_DNA"/>
</dbReference>
<organism evidence="1 2">
    <name type="scientific">Portunus trituberculatus</name>
    <name type="common">Swimming crab</name>
    <name type="synonym">Neptunus trituberculatus</name>
    <dbReference type="NCBI Taxonomy" id="210409"/>
    <lineage>
        <taxon>Eukaryota</taxon>
        <taxon>Metazoa</taxon>
        <taxon>Ecdysozoa</taxon>
        <taxon>Arthropoda</taxon>
        <taxon>Crustacea</taxon>
        <taxon>Multicrustacea</taxon>
        <taxon>Malacostraca</taxon>
        <taxon>Eumalacostraca</taxon>
        <taxon>Eucarida</taxon>
        <taxon>Decapoda</taxon>
        <taxon>Pleocyemata</taxon>
        <taxon>Brachyura</taxon>
        <taxon>Eubrachyura</taxon>
        <taxon>Portunoidea</taxon>
        <taxon>Portunidae</taxon>
        <taxon>Portuninae</taxon>
        <taxon>Portunus</taxon>
    </lineage>
</organism>